<feature type="domain" description="Bacterial sugar transferase" evidence="4">
    <location>
        <begin position="274"/>
        <end position="465"/>
    </location>
</feature>
<evidence type="ECO:0000256" key="2">
    <source>
        <dbReference type="SAM" id="MobiDB-lite"/>
    </source>
</evidence>
<organism evidence="5 6">
    <name type="scientific">Deinococcus indicus</name>
    <dbReference type="NCBI Taxonomy" id="223556"/>
    <lineage>
        <taxon>Bacteria</taxon>
        <taxon>Thermotogati</taxon>
        <taxon>Deinococcota</taxon>
        <taxon>Deinococci</taxon>
        <taxon>Deinococcales</taxon>
        <taxon>Deinococcaceae</taxon>
        <taxon>Deinococcus</taxon>
    </lineage>
</organism>
<dbReference type="Pfam" id="PF02397">
    <property type="entry name" value="Bac_transf"/>
    <property type="match status" value="1"/>
</dbReference>
<protein>
    <recommendedName>
        <fullName evidence="4">Bacterial sugar transferase domain-containing protein</fullName>
    </recommendedName>
</protein>
<reference evidence="5 6" key="1">
    <citation type="submission" date="2017-05" db="EMBL/GenBank/DDBJ databases">
        <title>De novo genome assembly of Deniococcus indicus strain DR1.</title>
        <authorList>
            <person name="Chauhan D."/>
            <person name="Yennamalli R.M."/>
            <person name="Priyadarshini R."/>
        </authorList>
    </citation>
    <scope>NUCLEOTIDE SEQUENCE [LARGE SCALE GENOMIC DNA]</scope>
    <source>
        <strain evidence="5 6">DR1</strain>
    </source>
</reference>
<proteinExistence type="inferred from homology"/>
<dbReference type="EMBL" id="NHMK01000022">
    <property type="protein sequence ID" value="OWL94794.1"/>
    <property type="molecule type" value="Genomic_DNA"/>
</dbReference>
<accession>A0A246BHR9</accession>
<dbReference type="PANTHER" id="PTHR30576:SF10">
    <property type="entry name" value="SLL5057 PROTEIN"/>
    <property type="match status" value="1"/>
</dbReference>
<name>A0A246BHR9_9DEIO</name>
<dbReference type="GO" id="GO:0016780">
    <property type="term" value="F:phosphotransferase activity, for other substituted phosphate groups"/>
    <property type="evidence" value="ECO:0007669"/>
    <property type="project" value="TreeGrafter"/>
</dbReference>
<comment type="similarity">
    <text evidence="1">Belongs to the bacterial sugar transferase family.</text>
</comment>
<sequence length="471" mass="51234">MTVTQSVTDEILRHPGPNAAEAGAEAAGPVVRARVPTTGALDRRASMNGVILAAGDAGALWLLLGLTLPAALGGHAGHAWQTAFICTWVVASLTFRSYPGYGMDSSERLRRSVICACAAVPSLIGAAVEYTPTTLVGAVTLLLIAPLGVPLVLLTQGGVRALLHAANRWGVDVAVIGDGEAAATVTDTLRRDWSLGYRPLDSGDANLAILAMPNIPFALRDRLLDGPLARFRRVLVMVTQPASDTRWAGSHQLGTISVLEVRRRHLEPGDLRQKRALDLVIAALLFPFFTPLLLIVALVVALDSRGPVLYGATRLGWRGRPFTCWKFRTMHGDGEQKLADLLARDPQARAHYARFHKLPSDPRVTRAGHFLRQTSLDELPQLLNVLTGEMSLVGPRPYLQREVPDMNPHTDVILSCRPGITGLWQVSGRSGTSFHERVQLDLQYVRRWSPWLDLTLLVATLEVVVRRRGAL</sequence>
<keyword evidence="3" id="KW-1133">Transmembrane helix</keyword>
<dbReference type="AlphaFoldDB" id="A0A246BHR9"/>
<feature type="region of interest" description="Disordered" evidence="2">
    <location>
        <begin position="1"/>
        <end position="27"/>
    </location>
</feature>
<dbReference type="RefSeq" id="WP_088249425.1">
    <property type="nucleotide sequence ID" value="NZ_NHMK01000022.1"/>
</dbReference>
<evidence type="ECO:0000313" key="6">
    <source>
        <dbReference type="Proteomes" id="UP000197208"/>
    </source>
</evidence>
<evidence type="ECO:0000259" key="4">
    <source>
        <dbReference type="Pfam" id="PF02397"/>
    </source>
</evidence>
<feature type="transmembrane region" description="Helical" evidence="3">
    <location>
        <begin position="50"/>
        <end position="72"/>
    </location>
</feature>
<evidence type="ECO:0000256" key="1">
    <source>
        <dbReference type="ARBA" id="ARBA00006464"/>
    </source>
</evidence>
<comment type="caution">
    <text evidence="5">The sequence shown here is derived from an EMBL/GenBank/DDBJ whole genome shotgun (WGS) entry which is preliminary data.</text>
</comment>
<feature type="transmembrane region" description="Helical" evidence="3">
    <location>
        <begin position="109"/>
        <end position="128"/>
    </location>
</feature>
<feature type="transmembrane region" description="Helical" evidence="3">
    <location>
        <begin position="78"/>
        <end position="97"/>
    </location>
</feature>
<keyword evidence="3" id="KW-0472">Membrane</keyword>
<evidence type="ECO:0000313" key="5">
    <source>
        <dbReference type="EMBL" id="OWL94794.1"/>
    </source>
</evidence>
<keyword evidence="6" id="KW-1185">Reference proteome</keyword>
<evidence type="ECO:0000256" key="3">
    <source>
        <dbReference type="SAM" id="Phobius"/>
    </source>
</evidence>
<feature type="transmembrane region" description="Helical" evidence="3">
    <location>
        <begin position="134"/>
        <end position="154"/>
    </location>
</feature>
<dbReference type="InterPro" id="IPR003362">
    <property type="entry name" value="Bact_transf"/>
</dbReference>
<dbReference type="Proteomes" id="UP000197208">
    <property type="component" value="Unassembled WGS sequence"/>
</dbReference>
<keyword evidence="3" id="KW-0812">Transmembrane</keyword>
<dbReference type="PANTHER" id="PTHR30576">
    <property type="entry name" value="COLANIC BIOSYNTHESIS UDP-GLUCOSE LIPID CARRIER TRANSFERASE"/>
    <property type="match status" value="1"/>
</dbReference>
<feature type="transmembrane region" description="Helical" evidence="3">
    <location>
        <begin position="279"/>
        <end position="302"/>
    </location>
</feature>
<gene>
    <name evidence="5" type="ORF">CBQ26_14865</name>
</gene>